<dbReference type="SUPFAM" id="SSF103243">
    <property type="entry name" value="KA1-like"/>
    <property type="match status" value="1"/>
</dbReference>
<organism evidence="11 12">
    <name type="scientific">Euroglyphus maynei</name>
    <name type="common">Mayne's house dust mite</name>
    <dbReference type="NCBI Taxonomy" id="6958"/>
    <lineage>
        <taxon>Eukaryota</taxon>
        <taxon>Metazoa</taxon>
        <taxon>Ecdysozoa</taxon>
        <taxon>Arthropoda</taxon>
        <taxon>Chelicerata</taxon>
        <taxon>Arachnida</taxon>
        <taxon>Acari</taxon>
        <taxon>Acariformes</taxon>
        <taxon>Sarcoptiformes</taxon>
        <taxon>Astigmata</taxon>
        <taxon>Psoroptidia</taxon>
        <taxon>Analgoidea</taxon>
        <taxon>Pyroglyphidae</taxon>
        <taxon>Pyroglyphinae</taxon>
        <taxon>Euroglyphus</taxon>
    </lineage>
</organism>
<evidence type="ECO:0000256" key="8">
    <source>
        <dbReference type="ARBA" id="ARBA00048679"/>
    </source>
</evidence>
<dbReference type="GO" id="GO:0004674">
    <property type="term" value="F:protein serine/threonine kinase activity"/>
    <property type="evidence" value="ECO:0007669"/>
    <property type="project" value="UniProtKB-KW"/>
</dbReference>
<dbReference type="EC" id="2.7.11.1" evidence="1"/>
<comment type="catalytic activity">
    <reaction evidence="7">
        <text>L-threonyl-[protein] + ATP = O-phospho-L-threonyl-[protein] + ADP + H(+)</text>
        <dbReference type="Rhea" id="RHEA:46608"/>
        <dbReference type="Rhea" id="RHEA-COMP:11060"/>
        <dbReference type="Rhea" id="RHEA-COMP:11605"/>
        <dbReference type="ChEBI" id="CHEBI:15378"/>
        <dbReference type="ChEBI" id="CHEBI:30013"/>
        <dbReference type="ChEBI" id="CHEBI:30616"/>
        <dbReference type="ChEBI" id="CHEBI:61977"/>
        <dbReference type="ChEBI" id="CHEBI:456216"/>
        <dbReference type="EC" id="2.7.11.1"/>
    </reaction>
</comment>
<dbReference type="InterPro" id="IPR001772">
    <property type="entry name" value="KA1_dom"/>
</dbReference>
<evidence type="ECO:0000256" key="1">
    <source>
        <dbReference type="ARBA" id="ARBA00012513"/>
    </source>
</evidence>
<dbReference type="PROSITE" id="PS50032">
    <property type="entry name" value="KA1"/>
    <property type="match status" value="1"/>
</dbReference>
<sequence length="298" mass="33337">MNNQQTQTVGTEPVVKKIKENVATPKKSLLNGIHSTPVTPKIPPLLAERKQMLMNSANTDKHSPAPRVPMRLTPQQARQIKSPKLKKPMMYDENSTSIKASVKSPLANNGVTTIKSPLRDMRNQVLSPTINIQQIKASPKTATPTKSSASKKSLLRRLMASATPTSKSHSPRKLDTSMPSNNITMTSYKEPQECIDHLVRTLRAKGVECKQKNFTLKCFFTDRIHSSLKFELEICRFNGLCVIHRKRLNGDAWNYKKICELILQLSNEQQLAALNSDTGNKTTQPIQPLCAVETETRV</sequence>
<dbReference type="AlphaFoldDB" id="A0A1Y3AUA5"/>
<evidence type="ECO:0000256" key="6">
    <source>
        <dbReference type="ARBA" id="ARBA00022840"/>
    </source>
</evidence>
<keyword evidence="4" id="KW-0547">Nucleotide-binding</keyword>
<keyword evidence="5 11" id="KW-0418">Kinase</keyword>
<keyword evidence="3" id="KW-0808">Transferase</keyword>
<dbReference type="Gene3D" id="3.30.310.80">
    <property type="entry name" value="Kinase associated domain 1, KA1"/>
    <property type="match status" value="1"/>
</dbReference>
<protein>
    <recommendedName>
        <fullName evidence="1">non-specific serine/threonine protein kinase</fullName>
        <ecNumber evidence="1">2.7.11.1</ecNumber>
    </recommendedName>
</protein>
<evidence type="ECO:0000256" key="4">
    <source>
        <dbReference type="ARBA" id="ARBA00022741"/>
    </source>
</evidence>
<keyword evidence="12" id="KW-1185">Reference proteome</keyword>
<feature type="domain" description="KA1" evidence="10">
    <location>
        <begin position="221"/>
        <end position="268"/>
    </location>
</feature>
<evidence type="ECO:0000313" key="11">
    <source>
        <dbReference type="EMBL" id="OTF71036.1"/>
    </source>
</evidence>
<dbReference type="InterPro" id="IPR028375">
    <property type="entry name" value="KA1/Ssp2_C"/>
</dbReference>
<keyword evidence="2" id="KW-0723">Serine/threonine-protein kinase</keyword>
<evidence type="ECO:0000256" key="2">
    <source>
        <dbReference type="ARBA" id="ARBA00022527"/>
    </source>
</evidence>
<keyword evidence="6" id="KW-0067">ATP-binding</keyword>
<dbReference type="Pfam" id="PF02149">
    <property type="entry name" value="KA1"/>
    <property type="match status" value="1"/>
</dbReference>
<proteinExistence type="predicted"/>
<gene>
    <name evidence="11" type="ORF">BLA29_000926</name>
</gene>
<evidence type="ECO:0000256" key="9">
    <source>
        <dbReference type="SAM" id="MobiDB-lite"/>
    </source>
</evidence>
<comment type="caution">
    <text evidence="11">The sequence shown here is derived from an EMBL/GenBank/DDBJ whole genome shotgun (WGS) entry which is preliminary data.</text>
</comment>
<evidence type="ECO:0000313" key="12">
    <source>
        <dbReference type="Proteomes" id="UP000194236"/>
    </source>
</evidence>
<dbReference type="OrthoDB" id="6488637at2759"/>
<dbReference type="GO" id="GO:0005524">
    <property type="term" value="F:ATP binding"/>
    <property type="evidence" value="ECO:0007669"/>
    <property type="project" value="UniProtKB-KW"/>
</dbReference>
<evidence type="ECO:0000259" key="10">
    <source>
        <dbReference type="PROSITE" id="PS50032"/>
    </source>
</evidence>
<accession>A0A1Y3AUA5</accession>
<comment type="catalytic activity">
    <reaction evidence="8">
        <text>L-seryl-[protein] + ATP = O-phospho-L-seryl-[protein] + ADP + H(+)</text>
        <dbReference type="Rhea" id="RHEA:17989"/>
        <dbReference type="Rhea" id="RHEA-COMP:9863"/>
        <dbReference type="Rhea" id="RHEA-COMP:11604"/>
        <dbReference type="ChEBI" id="CHEBI:15378"/>
        <dbReference type="ChEBI" id="CHEBI:29999"/>
        <dbReference type="ChEBI" id="CHEBI:30616"/>
        <dbReference type="ChEBI" id="CHEBI:83421"/>
        <dbReference type="ChEBI" id="CHEBI:456216"/>
        <dbReference type="EC" id="2.7.11.1"/>
    </reaction>
</comment>
<dbReference type="Proteomes" id="UP000194236">
    <property type="component" value="Unassembled WGS sequence"/>
</dbReference>
<evidence type="ECO:0000256" key="7">
    <source>
        <dbReference type="ARBA" id="ARBA00047899"/>
    </source>
</evidence>
<name>A0A1Y3AUA5_EURMA</name>
<dbReference type="EMBL" id="MUJZ01062872">
    <property type="protein sequence ID" value="OTF71036.1"/>
    <property type="molecule type" value="Genomic_DNA"/>
</dbReference>
<reference evidence="11 12" key="1">
    <citation type="submission" date="2017-03" db="EMBL/GenBank/DDBJ databases">
        <title>Genome Survey of Euroglyphus maynei.</title>
        <authorList>
            <person name="Arlian L.G."/>
            <person name="Morgan M.S."/>
            <person name="Rider S.D."/>
        </authorList>
    </citation>
    <scope>NUCLEOTIDE SEQUENCE [LARGE SCALE GENOMIC DNA]</scope>
    <source>
        <strain evidence="11">Arlian Lab</strain>
        <tissue evidence="11">Whole body</tissue>
    </source>
</reference>
<evidence type="ECO:0000256" key="3">
    <source>
        <dbReference type="ARBA" id="ARBA00022679"/>
    </source>
</evidence>
<feature type="region of interest" description="Disordered" evidence="9">
    <location>
        <begin position="160"/>
        <end position="181"/>
    </location>
</feature>
<evidence type="ECO:0000256" key="5">
    <source>
        <dbReference type="ARBA" id="ARBA00022777"/>
    </source>
</evidence>